<organism evidence="1 2">
    <name type="scientific">Catharanthus roseus</name>
    <name type="common">Madagascar periwinkle</name>
    <name type="synonym">Vinca rosea</name>
    <dbReference type="NCBI Taxonomy" id="4058"/>
    <lineage>
        <taxon>Eukaryota</taxon>
        <taxon>Viridiplantae</taxon>
        <taxon>Streptophyta</taxon>
        <taxon>Embryophyta</taxon>
        <taxon>Tracheophyta</taxon>
        <taxon>Spermatophyta</taxon>
        <taxon>Magnoliopsida</taxon>
        <taxon>eudicotyledons</taxon>
        <taxon>Gunneridae</taxon>
        <taxon>Pentapetalae</taxon>
        <taxon>asterids</taxon>
        <taxon>lamiids</taxon>
        <taxon>Gentianales</taxon>
        <taxon>Apocynaceae</taxon>
        <taxon>Rauvolfioideae</taxon>
        <taxon>Vinceae</taxon>
        <taxon>Catharanthinae</taxon>
        <taxon>Catharanthus</taxon>
    </lineage>
</organism>
<reference evidence="2" key="1">
    <citation type="journal article" date="2023" name="Nat. Plants">
        <title>Single-cell RNA sequencing provides a high-resolution roadmap for understanding the multicellular compartmentation of specialized metabolism.</title>
        <authorList>
            <person name="Sun S."/>
            <person name="Shen X."/>
            <person name="Li Y."/>
            <person name="Li Y."/>
            <person name="Wang S."/>
            <person name="Li R."/>
            <person name="Zhang H."/>
            <person name="Shen G."/>
            <person name="Guo B."/>
            <person name="Wei J."/>
            <person name="Xu J."/>
            <person name="St-Pierre B."/>
            <person name="Chen S."/>
            <person name="Sun C."/>
        </authorList>
    </citation>
    <scope>NUCLEOTIDE SEQUENCE [LARGE SCALE GENOMIC DNA]</scope>
</reference>
<accession>A0ACC0BBK7</accession>
<proteinExistence type="predicted"/>
<comment type="caution">
    <text evidence="1">The sequence shown here is derived from an EMBL/GenBank/DDBJ whole genome shotgun (WGS) entry which is preliminary data.</text>
</comment>
<gene>
    <name evidence="1" type="ORF">M9H77_19876</name>
</gene>
<evidence type="ECO:0000313" key="1">
    <source>
        <dbReference type="EMBL" id="KAI5670023.1"/>
    </source>
</evidence>
<sequence length="191" mass="21364">MQRLKIMIDVACALQYLHNGSSTPVVHCDLKPSNILIDEDMVARVTDFSIAKLMNPEESIAYTRTLATFGYVAPEYGSEGIVSTRSDIYSYGIMLMEVFTRRKPSDEMFHGGLSLKSWVSECMASNLIKVIDAKLLKSSSQSRKDFEEELNCISSVMDVALSCTNDSPRDRKNIDDVLATLNKIQHRLSLA</sequence>
<name>A0ACC0BBK7_CATRO</name>
<protein>
    <submittedName>
        <fullName evidence="1">Uncharacterized protein</fullName>
    </submittedName>
</protein>
<evidence type="ECO:0000313" key="2">
    <source>
        <dbReference type="Proteomes" id="UP001060085"/>
    </source>
</evidence>
<dbReference type="Proteomes" id="UP001060085">
    <property type="component" value="Linkage Group LG04"/>
</dbReference>
<keyword evidence="2" id="KW-1185">Reference proteome</keyword>
<dbReference type="EMBL" id="CM044704">
    <property type="protein sequence ID" value="KAI5670023.1"/>
    <property type="molecule type" value="Genomic_DNA"/>
</dbReference>